<name>I7AQ92_ENCRO</name>
<dbReference type="HOGENOM" id="CLU_630089_0_0_1"/>
<feature type="compositionally biased region" description="Basic and acidic residues" evidence="1">
    <location>
        <begin position="318"/>
        <end position="331"/>
    </location>
</feature>
<dbReference type="GeneID" id="20520765"/>
<evidence type="ECO:0000256" key="1">
    <source>
        <dbReference type="SAM" id="MobiDB-lite"/>
    </source>
</evidence>
<organism evidence="2 3">
    <name type="scientific">Encephalitozoon romaleae (strain SJ-2008)</name>
    <name type="common">Microsporidian parasite</name>
    <dbReference type="NCBI Taxonomy" id="1178016"/>
    <lineage>
        <taxon>Eukaryota</taxon>
        <taxon>Fungi</taxon>
        <taxon>Fungi incertae sedis</taxon>
        <taxon>Microsporidia</taxon>
        <taxon>Unikaryonidae</taxon>
        <taxon>Encephalitozoon</taxon>
    </lineage>
</organism>
<dbReference type="AlphaFoldDB" id="I7AQ92"/>
<reference evidence="2 3" key="1">
    <citation type="journal article" date="2012" name="Proc. Natl. Acad. Sci. U.S.A.">
        <title>Gain and loss of multiple functionally related, horizontally transferred genes in the reduced genomes of two microsporidian parasites.</title>
        <authorList>
            <person name="Pombert J.-F."/>
            <person name="Selman M."/>
            <person name="Burki F."/>
            <person name="Bardell F.T."/>
            <person name="Farinelli L."/>
            <person name="Solter L.F."/>
            <person name="Whitman D.W."/>
            <person name="Weiss L.M."/>
            <person name="Corradi N."/>
            <person name="Keeling P.J."/>
        </authorList>
    </citation>
    <scope>NUCLEOTIDE SEQUENCE [LARGE SCALE GENOMIC DNA]</scope>
    <source>
        <strain evidence="2 3">SJ-2008</strain>
    </source>
</reference>
<dbReference type="KEGG" id="ero:EROM_020070"/>
<dbReference type="OrthoDB" id="2192376at2759"/>
<sequence>MKILLLSPFVFAHVINLVILYEKTGLKEVKEMYHYVVERLLDKFNEHLQRRGIRISLLDFLAYDDYLVKPGYQDISIMGGEESLDARVEALSGIPANVILVASASPEEEREKFIPNSPCMSRFISNMVSSDIVDDELLTKIIYAVLDWMGGLFKIEVPSPVKERNPEIFDKFAKDVTTPEFIESLKQCTKETRDKFEKFIRVLNWNEEKMFSLRMMSGRLDSGQSDGVEISSPLKWVLSKSEKKAEDTNSQSQPPKEIKQEKDNPESSSNEESSSEKKEKNTNKKPSRSHEPEISSKKIKKTSLKKTNSDNLVDLEESEKKEEIEEHEKRKTNNSLEYLDKINSLRNDQKPREEEALMEEKIREELQKIISHESHNLKRRFDGYPALTRIPSYNDEEVRDAQPRILFPSRATPVRNASKINRGLSYGKIPYRRGYP</sequence>
<dbReference type="EMBL" id="CP003519">
    <property type="protein sequence ID" value="AFN82482.1"/>
    <property type="molecule type" value="Genomic_DNA"/>
</dbReference>
<accession>I7AQ92</accession>
<dbReference type="RefSeq" id="XP_009263979.1">
    <property type="nucleotide sequence ID" value="XM_009265704.1"/>
</dbReference>
<dbReference type="VEuPathDB" id="MicrosporidiaDB:EROM_020070"/>
<feature type="compositionally biased region" description="Basic and acidic residues" evidence="1">
    <location>
        <begin position="274"/>
        <end position="296"/>
    </location>
</feature>
<evidence type="ECO:0000313" key="2">
    <source>
        <dbReference type="EMBL" id="AFN82482.1"/>
    </source>
</evidence>
<evidence type="ECO:0000313" key="3">
    <source>
        <dbReference type="Proteomes" id="UP000010094"/>
    </source>
</evidence>
<dbReference type="Proteomes" id="UP000010094">
    <property type="component" value="Chromosome II"/>
</dbReference>
<proteinExistence type="predicted"/>
<feature type="region of interest" description="Disordered" evidence="1">
    <location>
        <begin position="240"/>
        <end position="338"/>
    </location>
</feature>
<feature type="compositionally biased region" description="Basic and acidic residues" evidence="1">
    <location>
        <begin position="256"/>
        <end position="265"/>
    </location>
</feature>
<keyword evidence="3" id="KW-1185">Reference proteome</keyword>
<gene>
    <name evidence="2" type="ordered locus">EROM_020070</name>
</gene>
<protein>
    <submittedName>
        <fullName evidence="2">Uncharacterized protein</fullName>
    </submittedName>
</protein>